<dbReference type="PANTHER" id="PTHR10302:SF27">
    <property type="entry name" value="SINGLE-STRANDED DNA-BINDING PROTEIN"/>
    <property type="match status" value="1"/>
</dbReference>
<dbReference type="SUPFAM" id="SSF50249">
    <property type="entry name" value="Nucleic acid-binding proteins"/>
    <property type="match status" value="1"/>
</dbReference>
<dbReference type="Pfam" id="PF00436">
    <property type="entry name" value="SSB"/>
    <property type="match status" value="1"/>
</dbReference>
<dbReference type="Proteomes" id="UP000015524">
    <property type="component" value="Unassembled WGS sequence"/>
</dbReference>
<dbReference type="PATRIC" id="fig|1114964.3.peg.371"/>
<evidence type="ECO:0000313" key="6">
    <source>
        <dbReference type="Proteomes" id="UP000015524"/>
    </source>
</evidence>
<comment type="subunit">
    <text evidence="3">Homotetramer.</text>
</comment>
<comment type="caution">
    <text evidence="3">Lacks conserved residue(s) required for the propagation of feature annotation.</text>
</comment>
<evidence type="ECO:0000256" key="4">
    <source>
        <dbReference type="PIRNR" id="PIRNR002070"/>
    </source>
</evidence>
<dbReference type="PROSITE" id="PS50935">
    <property type="entry name" value="SSB"/>
    <property type="match status" value="1"/>
</dbReference>
<dbReference type="CDD" id="cd04496">
    <property type="entry name" value="SSB_OBF"/>
    <property type="match status" value="1"/>
</dbReference>
<dbReference type="GO" id="GO:0003697">
    <property type="term" value="F:single-stranded DNA binding"/>
    <property type="evidence" value="ECO:0007669"/>
    <property type="project" value="UniProtKB-UniRule"/>
</dbReference>
<evidence type="ECO:0000313" key="5">
    <source>
        <dbReference type="EMBL" id="EQB05751.1"/>
    </source>
</evidence>
<proteinExistence type="inferred from homology"/>
<accession>T0GPE3</accession>
<keyword evidence="2" id="KW-0233">DNA recombination</keyword>
<dbReference type="NCBIfam" id="TIGR00621">
    <property type="entry name" value="ssb"/>
    <property type="match status" value="1"/>
</dbReference>
<dbReference type="AlphaFoldDB" id="T0GPE3"/>
<dbReference type="OrthoDB" id="7581348at2"/>
<protein>
    <recommendedName>
        <fullName evidence="3 4">Single-stranded DNA-binding protein</fullName>
        <shortName evidence="3">SSB</shortName>
    </recommendedName>
</protein>
<dbReference type="GO" id="GO:0009295">
    <property type="term" value="C:nucleoid"/>
    <property type="evidence" value="ECO:0007669"/>
    <property type="project" value="TreeGrafter"/>
</dbReference>
<evidence type="ECO:0000256" key="1">
    <source>
        <dbReference type="ARBA" id="ARBA00023125"/>
    </source>
</evidence>
<dbReference type="PIRSF" id="PIRSF002070">
    <property type="entry name" value="SSB"/>
    <property type="match status" value="1"/>
</dbReference>
<reference evidence="5 6" key="1">
    <citation type="journal article" date="2013" name="Genome Announc.">
        <title>Draft Genome Sequence of a Hexachlorocyclohexane-Degrading Bacterium, Sphingobium baderi Strain LL03T.</title>
        <authorList>
            <person name="Kaur J."/>
            <person name="Verma H."/>
            <person name="Tripathi C."/>
            <person name="Khurana J.P."/>
            <person name="Lal R."/>
        </authorList>
    </citation>
    <scope>NUCLEOTIDE SEQUENCE [LARGE SCALE GENOMIC DNA]</scope>
    <source>
        <strain evidence="5 6">LL03</strain>
    </source>
</reference>
<dbReference type="InterPro" id="IPR012340">
    <property type="entry name" value="NA-bd_OB-fold"/>
</dbReference>
<keyword evidence="6" id="KW-1185">Reference proteome</keyword>
<evidence type="ECO:0000256" key="3">
    <source>
        <dbReference type="HAMAP-Rule" id="MF_00984"/>
    </source>
</evidence>
<dbReference type="RefSeq" id="WP_021243402.1">
    <property type="nucleotide sequence ID" value="NZ_ATIB01000022.1"/>
</dbReference>
<sequence length="115" mass="12800">MGLNKFLFTGNLTRDAEIASTTGDRARALIRLAVNDVWTDEQGQRHERANFFNITVWGSDAENAAKYLGKGSLIFVEGRLASTEWEKDGEKRYGTDLVATQIQYVDTKKPGSDNA</sequence>
<dbReference type="InterPro" id="IPR000424">
    <property type="entry name" value="Primosome_PriB/ssb"/>
</dbReference>
<dbReference type="eggNOG" id="COG0629">
    <property type="taxonomic scope" value="Bacteria"/>
</dbReference>
<gene>
    <name evidence="5" type="ORF">L485_02025</name>
</gene>
<dbReference type="Gene3D" id="2.40.50.140">
    <property type="entry name" value="Nucleic acid-binding proteins"/>
    <property type="match status" value="1"/>
</dbReference>
<keyword evidence="1 3" id="KW-0238">DNA-binding</keyword>
<dbReference type="EMBL" id="ATIB01000022">
    <property type="protein sequence ID" value="EQB05751.1"/>
    <property type="molecule type" value="Genomic_DNA"/>
</dbReference>
<dbReference type="PANTHER" id="PTHR10302">
    <property type="entry name" value="SINGLE-STRANDED DNA-BINDING PROTEIN"/>
    <property type="match status" value="1"/>
</dbReference>
<organism evidence="5 6">
    <name type="scientific">Sphingobium baderi LL03</name>
    <dbReference type="NCBI Taxonomy" id="1114964"/>
    <lineage>
        <taxon>Bacteria</taxon>
        <taxon>Pseudomonadati</taxon>
        <taxon>Pseudomonadota</taxon>
        <taxon>Alphaproteobacteria</taxon>
        <taxon>Sphingomonadales</taxon>
        <taxon>Sphingomonadaceae</taxon>
        <taxon>Sphingobium</taxon>
    </lineage>
</organism>
<comment type="caution">
    <text evidence="5">The sequence shown here is derived from an EMBL/GenBank/DDBJ whole genome shotgun (WGS) entry which is preliminary data.</text>
</comment>
<dbReference type="GO" id="GO:0006260">
    <property type="term" value="P:DNA replication"/>
    <property type="evidence" value="ECO:0007669"/>
    <property type="project" value="InterPro"/>
</dbReference>
<evidence type="ECO:0000256" key="2">
    <source>
        <dbReference type="ARBA" id="ARBA00023172"/>
    </source>
</evidence>
<name>T0GPE3_9SPHN</name>
<dbReference type="InterPro" id="IPR011344">
    <property type="entry name" value="ssDNA-bd"/>
</dbReference>
<dbReference type="HAMAP" id="MF_00984">
    <property type="entry name" value="SSB"/>
    <property type="match status" value="1"/>
</dbReference>
<dbReference type="GO" id="GO:0006310">
    <property type="term" value="P:DNA recombination"/>
    <property type="evidence" value="ECO:0007669"/>
    <property type="project" value="UniProtKB-KW"/>
</dbReference>